<feature type="non-terminal residue" evidence="1">
    <location>
        <position position="73"/>
    </location>
</feature>
<evidence type="ECO:0000313" key="1">
    <source>
        <dbReference type="EMBL" id="KAH9327300.1"/>
    </source>
</evidence>
<dbReference type="EMBL" id="JAHRHJ020000002">
    <property type="protein sequence ID" value="KAH9327300.1"/>
    <property type="molecule type" value="Genomic_DNA"/>
</dbReference>
<name>A0AA38GV96_TAXCH</name>
<comment type="caution">
    <text evidence="1">The sequence shown here is derived from an EMBL/GenBank/DDBJ whole genome shotgun (WGS) entry which is preliminary data.</text>
</comment>
<evidence type="ECO:0000313" key="2">
    <source>
        <dbReference type="Proteomes" id="UP000824469"/>
    </source>
</evidence>
<feature type="non-terminal residue" evidence="1">
    <location>
        <position position="1"/>
    </location>
</feature>
<dbReference type="Proteomes" id="UP000824469">
    <property type="component" value="Unassembled WGS sequence"/>
</dbReference>
<dbReference type="AlphaFoldDB" id="A0AA38GV96"/>
<proteinExistence type="predicted"/>
<organism evidence="1 2">
    <name type="scientific">Taxus chinensis</name>
    <name type="common">Chinese yew</name>
    <name type="synonym">Taxus wallichiana var. chinensis</name>
    <dbReference type="NCBI Taxonomy" id="29808"/>
    <lineage>
        <taxon>Eukaryota</taxon>
        <taxon>Viridiplantae</taxon>
        <taxon>Streptophyta</taxon>
        <taxon>Embryophyta</taxon>
        <taxon>Tracheophyta</taxon>
        <taxon>Spermatophyta</taxon>
        <taxon>Pinopsida</taxon>
        <taxon>Pinidae</taxon>
        <taxon>Conifers II</taxon>
        <taxon>Cupressales</taxon>
        <taxon>Taxaceae</taxon>
        <taxon>Taxus</taxon>
    </lineage>
</organism>
<protein>
    <submittedName>
        <fullName evidence="1">Uncharacterized protein</fullName>
    </submittedName>
</protein>
<reference evidence="1 2" key="1">
    <citation type="journal article" date="2021" name="Nat. Plants">
        <title>The Taxus genome provides insights into paclitaxel biosynthesis.</title>
        <authorList>
            <person name="Xiong X."/>
            <person name="Gou J."/>
            <person name="Liao Q."/>
            <person name="Li Y."/>
            <person name="Zhou Q."/>
            <person name="Bi G."/>
            <person name="Li C."/>
            <person name="Du R."/>
            <person name="Wang X."/>
            <person name="Sun T."/>
            <person name="Guo L."/>
            <person name="Liang H."/>
            <person name="Lu P."/>
            <person name="Wu Y."/>
            <person name="Zhang Z."/>
            <person name="Ro D.K."/>
            <person name="Shang Y."/>
            <person name="Huang S."/>
            <person name="Yan J."/>
        </authorList>
    </citation>
    <scope>NUCLEOTIDE SEQUENCE [LARGE SCALE GENOMIC DNA]</scope>
    <source>
        <strain evidence="1">Ta-2019</strain>
    </source>
</reference>
<gene>
    <name evidence="1" type="ORF">KI387_007478</name>
</gene>
<keyword evidence="2" id="KW-1185">Reference proteome</keyword>
<sequence>RRLPVLQTRERHSQIVELEGSMHWRDRQEMVVLLEAVGLGTVAQMPSIVLDHDLLTALSERWYNERQCFRLPT</sequence>
<accession>A0AA38GV96</accession>